<keyword evidence="3" id="KW-0482">Metalloprotease</keyword>
<evidence type="ECO:0000313" key="4">
    <source>
        <dbReference type="Proteomes" id="UP000476411"/>
    </source>
</evidence>
<dbReference type="RefSeq" id="WP_162334867.1">
    <property type="nucleotide sequence ID" value="NZ_CP048113.1"/>
</dbReference>
<keyword evidence="1" id="KW-1133">Transmembrane helix</keyword>
<accession>A0A6B9ZP26</accession>
<proteinExistence type="predicted"/>
<dbReference type="AlphaFoldDB" id="A0A6B9ZP26"/>
<keyword evidence="1" id="KW-0472">Membrane</keyword>
<dbReference type="GO" id="GO:0006508">
    <property type="term" value="P:proteolysis"/>
    <property type="evidence" value="ECO:0007669"/>
    <property type="project" value="UniProtKB-KW"/>
</dbReference>
<feature type="transmembrane region" description="Helical" evidence="1">
    <location>
        <begin position="66"/>
        <end position="88"/>
    </location>
</feature>
<feature type="transmembrane region" description="Helical" evidence="1">
    <location>
        <begin position="159"/>
        <end position="177"/>
    </location>
</feature>
<dbReference type="InterPro" id="IPR003675">
    <property type="entry name" value="Rce1/LyrA-like_dom"/>
</dbReference>
<feature type="transmembrane region" description="Helical" evidence="1">
    <location>
        <begin position="15"/>
        <end position="35"/>
    </location>
</feature>
<feature type="transmembrane region" description="Helical" evidence="1">
    <location>
        <begin position="184"/>
        <end position="205"/>
    </location>
</feature>
<dbReference type="KEGG" id="chih:GWR21_27220"/>
<evidence type="ECO:0000313" key="3">
    <source>
        <dbReference type="EMBL" id="QHS63144.1"/>
    </source>
</evidence>
<keyword evidence="1" id="KW-0812">Transmembrane</keyword>
<dbReference type="GO" id="GO:0080120">
    <property type="term" value="P:CAAX-box protein maturation"/>
    <property type="evidence" value="ECO:0007669"/>
    <property type="project" value="UniProtKB-ARBA"/>
</dbReference>
<gene>
    <name evidence="3" type="ORF">GWR21_27220</name>
</gene>
<protein>
    <submittedName>
        <fullName evidence="3">CPBP family intramembrane metalloprotease</fullName>
    </submittedName>
</protein>
<name>A0A6B9ZP26_9BACT</name>
<dbReference type="GO" id="GO:0004175">
    <property type="term" value="F:endopeptidase activity"/>
    <property type="evidence" value="ECO:0007669"/>
    <property type="project" value="UniProtKB-ARBA"/>
</dbReference>
<keyword evidence="3" id="KW-0378">Hydrolase</keyword>
<organism evidence="3 4">
    <name type="scientific">Chitinophaga agri</name>
    <dbReference type="NCBI Taxonomy" id="2703787"/>
    <lineage>
        <taxon>Bacteria</taxon>
        <taxon>Pseudomonadati</taxon>
        <taxon>Bacteroidota</taxon>
        <taxon>Chitinophagia</taxon>
        <taxon>Chitinophagales</taxon>
        <taxon>Chitinophagaceae</taxon>
        <taxon>Chitinophaga</taxon>
    </lineage>
</organism>
<feature type="transmembrane region" description="Helical" evidence="1">
    <location>
        <begin position="100"/>
        <end position="121"/>
    </location>
</feature>
<feature type="transmembrane region" description="Helical" evidence="1">
    <location>
        <begin position="133"/>
        <end position="153"/>
    </location>
</feature>
<dbReference type="EMBL" id="CP048113">
    <property type="protein sequence ID" value="QHS63144.1"/>
    <property type="molecule type" value="Genomic_DNA"/>
</dbReference>
<dbReference type="GO" id="GO:0008237">
    <property type="term" value="F:metallopeptidase activity"/>
    <property type="evidence" value="ECO:0007669"/>
    <property type="project" value="UniProtKB-KW"/>
</dbReference>
<evidence type="ECO:0000259" key="2">
    <source>
        <dbReference type="Pfam" id="PF02517"/>
    </source>
</evidence>
<dbReference type="Proteomes" id="UP000476411">
    <property type="component" value="Chromosome"/>
</dbReference>
<evidence type="ECO:0000256" key="1">
    <source>
        <dbReference type="SAM" id="Phobius"/>
    </source>
</evidence>
<reference evidence="3 4" key="1">
    <citation type="submission" date="2020-01" db="EMBL/GenBank/DDBJ databases">
        <title>Complete genome sequence of Chitinophaga sp. H33E-04 isolated from quinoa roots.</title>
        <authorList>
            <person name="Weon H.-Y."/>
            <person name="Lee S.A."/>
        </authorList>
    </citation>
    <scope>NUCLEOTIDE SEQUENCE [LARGE SCALE GENOMIC DNA]</scope>
    <source>
        <strain evidence="3 4">H33E-04</strain>
    </source>
</reference>
<dbReference type="Pfam" id="PF02517">
    <property type="entry name" value="Rce1-like"/>
    <property type="match status" value="1"/>
</dbReference>
<keyword evidence="3" id="KW-0645">Protease</keyword>
<keyword evidence="4" id="KW-1185">Reference proteome</keyword>
<feature type="domain" description="CAAX prenyl protease 2/Lysostaphin resistance protein A-like" evidence="2">
    <location>
        <begin position="104"/>
        <end position="194"/>
    </location>
</feature>
<sequence>MLLSVTRNPYVNFQINYQLSLLAITLLSLTTTYLLNRKAFTIFFKPGDLRAPSEEMKLFGIKAGDNWLKTGCSLALVISLATGAFMLFQLKNADVEYRQLPGGIGWILLFALTNSFAEEMIYRMGIVSPLTDLLSPLTIFVISAVLFGLPHIAGMPSGIMGAVMAGILGLVLAKSVYETRGFFWAWTIHFIQDVIIIGALFLLSAKAI</sequence>